<dbReference type="EMBL" id="CP058561">
    <property type="protein sequence ID" value="QUH31101.1"/>
    <property type="molecule type" value="Genomic_DNA"/>
</dbReference>
<feature type="coiled-coil region" evidence="1">
    <location>
        <begin position="37"/>
        <end position="64"/>
    </location>
</feature>
<dbReference type="Proteomes" id="UP000677305">
    <property type="component" value="Chromosome"/>
</dbReference>
<keyword evidence="3" id="KW-1185">Reference proteome</keyword>
<reference evidence="2 3" key="1">
    <citation type="submission" date="2020-07" db="EMBL/GenBank/DDBJ databases">
        <title>Vallitalea guaymasensis genome.</title>
        <authorList>
            <person name="Postec A."/>
        </authorList>
    </citation>
    <scope>NUCLEOTIDE SEQUENCE [LARGE SCALE GENOMIC DNA]</scope>
    <source>
        <strain evidence="2 3">Ra1766G1</strain>
    </source>
</reference>
<evidence type="ECO:0000313" key="3">
    <source>
        <dbReference type="Proteomes" id="UP000677305"/>
    </source>
</evidence>
<gene>
    <name evidence="2" type="ORF">HYG85_20125</name>
</gene>
<dbReference type="KEGG" id="vgu:HYG85_20125"/>
<organism evidence="2 3">
    <name type="scientific">Vallitalea guaymasensis</name>
    <dbReference type="NCBI Taxonomy" id="1185412"/>
    <lineage>
        <taxon>Bacteria</taxon>
        <taxon>Bacillati</taxon>
        <taxon>Bacillota</taxon>
        <taxon>Clostridia</taxon>
        <taxon>Lachnospirales</taxon>
        <taxon>Vallitaleaceae</taxon>
        <taxon>Vallitalea</taxon>
    </lineage>
</organism>
<dbReference type="RefSeq" id="WP_212691178.1">
    <property type="nucleotide sequence ID" value="NZ_CP058561.1"/>
</dbReference>
<sequence length="103" mass="12589">MSDYIDELTDLFEAFSRFTETMKNAARNDMLQRHPFYNELVEELEEKEKVVDKLLNELSEKYKEAISDYVVDLKDMHYFEGDYFYMRGYSDCIRLFHRFNLLK</sequence>
<evidence type="ECO:0000313" key="2">
    <source>
        <dbReference type="EMBL" id="QUH31101.1"/>
    </source>
</evidence>
<keyword evidence="1" id="KW-0175">Coiled coil</keyword>
<protein>
    <submittedName>
        <fullName evidence="2">Uncharacterized protein</fullName>
    </submittedName>
</protein>
<proteinExistence type="predicted"/>
<evidence type="ECO:0000256" key="1">
    <source>
        <dbReference type="SAM" id="Coils"/>
    </source>
</evidence>
<dbReference type="AlphaFoldDB" id="A0A8J8MDV3"/>
<name>A0A8J8MDV3_9FIRM</name>
<accession>A0A8J8MDV3</accession>